<dbReference type="Gene3D" id="2.40.50.140">
    <property type="entry name" value="Nucleic acid-binding proteins"/>
    <property type="match status" value="1"/>
</dbReference>
<comment type="caution">
    <text evidence="3">The sequence shown here is derived from an EMBL/GenBank/DDBJ whole genome shotgun (WGS) entry which is preliminary data.</text>
</comment>
<feature type="domain" description="S1 motif" evidence="2">
    <location>
        <begin position="362"/>
        <end position="431"/>
    </location>
</feature>
<proteinExistence type="predicted"/>
<sequence>MATKKKELLEQEIVPMDEMALAFTETETLESEEDPGDPCTSEEQVASSMEETEDAMDLNELLESMEEEAENDLDTSGEDLLYGASEADLLDASSSPDLSTDLADLALSDTERTEDEMIELVEPADKEAAPAKPKRAVRKKKSEPASENTKEPASDTPIEDASSITAADVVSAADHPLTEAPAPDVSERADAVPLADVPAKVQDTQIPRRPEQSKNANAPVLTIESRGEVETAEAREDVVWHEIHNAYRTRKILTGQLGGIEQTDTGKTIAIADYKGFRIVIPLKEMMINLGRTPSGQEYTELMLRQNKILGNMLGAEIDFIVRGIDSKSRSVVASRREAMLKKRQIFYLDTDVSGMYRIYDGRIVQARVIAVAEKVIRVEIFGVECSIMARDLAWDWIGDAHERFSVGDQVLVRVLNVRRDSLEYIGIKADIKSVSQNTNHDNLKKCRIQSKYAGKVTDVHKGVVYIRLSNGVNAVAHSCYDYRTPGKKDDVSFAVTRIDEERGVAVGIITRIIRQNL</sequence>
<evidence type="ECO:0000313" key="3">
    <source>
        <dbReference type="EMBL" id="GAA6269299.1"/>
    </source>
</evidence>
<name>A0ABQ0AZ68_9FIRM</name>
<organism evidence="3 4">
    <name type="scientific">Enterocloster alcoholdehydrogenati</name>
    <dbReference type="NCBI Taxonomy" id="2547410"/>
    <lineage>
        <taxon>Bacteria</taxon>
        <taxon>Bacillati</taxon>
        <taxon>Bacillota</taxon>
        <taxon>Clostridia</taxon>
        <taxon>Lachnospirales</taxon>
        <taxon>Lachnospiraceae</taxon>
        <taxon>Enterocloster</taxon>
    </lineage>
</organism>
<dbReference type="EMBL" id="BAABXL010000001">
    <property type="protein sequence ID" value="GAA6269299.1"/>
    <property type="molecule type" value="Genomic_DNA"/>
</dbReference>
<evidence type="ECO:0000256" key="1">
    <source>
        <dbReference type="SAM" id="MobiDB-lite"/>
    </source>
</evidence>
<dbReference type="InterPro" id="IPR012340">
    <property type="entry name" value="NA-bd_OB-fold"/>
</dbReference>
<keyword evidence="4" id="KW-1185">Reference proteome</keyword>
<feature type="region of interest" description="Disordered" evidence="1">
    <location>
        <begin position="26"/>
        <end position="161"/>
    </location>
</feature>
<dbReference type="SUPFAM" id="SSF50249">
    <property type="entry name" value="Nucleic acid-binding proteins"/>
    <property type="match status" value="1"/>
</dbReference>
<evidence type="ECO:0000259" key="2">
    <source>
        <dbReference type="PROSITE" id="PS50126"/>
    </source>
</evidence>
<feature type="compositionally biased region" description="Acidic residues" evidence="1">
    <location>
        <begin position="63"/>
        <end position="77"/>
    </location>
</feature>
<accession>A0ABQ0AZ68</accession>
<protein>
    <recommendedName>
        <fullName evidence="2">S1 motif domain-containing protein</fullName>
    </recommendedName>
</protein>
<dbReference type="Proteomes" id="UP001600894">
    <property type="component" value="Unassembled WGS sequence"/>
</dbReference>
<feature type="compositionally biased region" description="Acidic residues" evidence="1">
    <location>
        <begin position="27"/>
        <end position="36"/>
    </location>
</feature>
<dbReference type="Pfam" id="PF00575">
    <property type="entry name" value="S1"/>
    <property type="match status" value="1"/>
</dbReference>
<feature type="compositionally biased region" description="Basic residues" evidence="1">
    <location>
        <begin position="132"/>
        <end position="141"/>
    </location>
</feature>
<feature type="compositionally biased region" description="Low complexity" evidence="1">
    <location>
        <begin position="84"/>
        <end position="108"/>
    </location>
</feature>
<dbReference type="RefSeq" id="WP_390470021.1">
    <property type="nucleotide sequence ID" value="NZ_BAABXL010000001.1"/>
</dbReference>
<dbReference type="PROSITE" id="PS50126">
    <property type="entry name" value="S1"/>
    <property type="match status" value="1"/>
</dbReference>
<dbReference type="SMART" id="SM00316">
    <property type="entry name" value="S1"/>
    <property type="match status" value="2"/>
</dbReference>
<feature type="compositionally biased region" description="Basic and acidic residues" evidence="1">
    <location>
        <begin position="142"/>
        <end position="153"/>
    </location>
</feature>
<reference evidence="3 4" key="1">
    <citation type="submission" date="2024-04" db="EMBL/GenBank/DDBJ databases">
        <title>Defined microbial consortia suppress multidrug-resistant proinflammatory Enterobacteriaceae via ecological control.</title>
        <authorList>
            <person name="Furuichi M."/>
            <person name="Kawaguchi T."/>
            <person name="Pust M."/>
            <person name="Yasuma K."/>
            <person name="Plichta D."/>
            <person name="Hasegawa N."/>
            <person name="Ohya T."/>
            <person name="Bhattarai S."/>
            <person name="Sasajima S."/>
            <person name="Aoto Y."/>
            <person name="Tuganbaev T."/>
            <person name="Yaginuma M."/>
            <person name="Ueda M."/>
            <person name="Okahashi N."/>
            <person name="Amafuji K."/>
            <person name="Kiridooshi Y."/>
            <person name="Sugita K."/>
            <person name="Strazar M."/>
            <person name="Skelly A."/>
            <person name="Suda W."/>
            <person name="Hattori M."/>
            <person name="Nakamoto N."/>
            <person name="Caballero S."/>
            <person name="Norman J."/>
            <person name="Olle B."/>
            <person name="Tanoue T."/>
            <person name="Arita M."/>
            <person name="Bucci V."/>
            <person name="Atarashi K."/>
            <person name="Xavier R."/>
            <person name="Honda K."/>
        </authorList>
    </citation>
    <scope>NUCLEOTIDE SEQUENCE [LARGE SCALE GENOMIC DNA]</scope>
    <source>
        <strain evidence="4">f13</strain>
    </source>
</reference>
<evidence type="ECO:0000313" key="4">
    <source>
        <dbReference type="Proteomes" id="UP001600894"/>
    </source>
</evidence>
<dbReference type="InterPro" id="IPR003029">
    <property type="entry name" value="S1_domain"/>
</dbReference>
<gene>
    <name evidence="3" type="ORF">F130042H8_23590</name>
</gene>